<evidence type="ECO:0000256" key="1">
    <source>
        <dbReference type="SAM" id="SignalP"/>
    </source>
</evidence>
<accession>A0A3P1ATJ3</accession>
<proteinExistence type="predicted"/>
<dbReference type="RefSeq" id="WP_124900012.1">
    <property type="nucleotide sequence ID" value="NZ_RQTJ01000029.1"/>
</dbReference>
<dbReference type="Gene3D" id="2.40.160.20">
    <property type="match status" value="1"/>
</dbReference>
<dbReference type="Proteomes" id="UP000268372">
    <property type="component" value="Unassembled WGS sequence"/>
</dbReference>
<dbReference type="AlphaFoldDB" id="A0A3P1ATJ3"/>
<keyword evidence="1" id="KW-0732">Signal</keyword>
<dbReference type="EMBL" id="RQTJ01000029">
    <property type="protein sequence ID" value="RRA92291.1"/>
    <property type="molecule type" value="Genomic_DNA"/>
</dbReference>
<name>A0A3P1ATJ3_9FLAO</name>
<comment type="caution">
    <text evidence="2">The sequence shown here is derived from an EMBL/GenBank/DDBJ whole genome shotgun (WGS) entry which is preliminary data.</text>
</comment>
<dbReference type="SUPFAM" id="SSF56925">
    <property type="entry name" value="OMPA-like"/>
    <property type="match status" value="1"/>
</dbReference>
<keyword evidence="3" id="KW-1185">Reference proteome</keyword>
<evidence type="ECO:0000313" key="2">
    <source>
        <dbReference type="EMBL" id="RRA92291.1"/>
    </source>
</evidence>
<evidence type="ECO:0000313" key="3">
    <source>
        <dbReference type="Proteomes" id="UP000268372"/>
    </source>
</evidence>
<organism evidence="2 3">
    <name type="scientific">Paenimyroides viscosum</name>
    <dbReference type="NCBI Taxonomy" id="2488729"/>
    <lineage>
        <taxon>Bacteria</taxon>
        <taxon>Pseudomonadati</taxon>
        <taxon>Bacteroidota</taxon>
        <taxon>Flavobacteriia</taxon>
        <taxon>Flavobacteriales</taxon>
        <taxon>Flavobacteriaceae</taxon>
        <taxon>Paenimyroides</taxon>
    </lineage>
</organism>
<dbReference type="OrthoDB" id="1339830at2"/>
<protein>
    <submittedName>
        <fullName evidence="2">Uncharacterized protein</fullName>
    </submittedName>
</protein>
<sequence>MKKLVLVAALAVVSLNEMNAQESSFLDKVTLEAGYGYNLAFSPDNVDRTDVSGLNTIQLGANYQLNNLWGVRGTYSNTTFKHKDFSNHGVNYNKLTAEATYQVLQAINPQITKFDVMAHAGFGLNFGKSKATDATDAMGNFQIGLKPQYNVSDRVGIFLDGTYIMNFSQNVGYNGYSIPGEDSTTGGYVTGLIGVSIKLGK</sequence>
<feature type="chain" id="PRO_5018141284" evidence="1">
    <location>
        <begin position="21"/>
        <end position="201"/>
    </location>
</feature>
<reference evidence="2 3" key="1">
    <citation type="submission" date="2018-11" db="EMBL/GenBank/DDBJ databases">
        <title>Flavobacterium sp. nov., YIM 102796 draft genome.</title>
        <authorList>
            <person name="Li G."/>
            <person name="Jiang Y."/>
        </authorList>
    </citation>
    <scope>NUCLEOTIDE SEQUENCE [LARGE SCALE GENOMIC DNA]</scope>
    <source>
        <strain evidence="2 3">YIM 102796</strain>
    </source>
</reference>
<gene>
    <name evidence="2" type="ORF">EG242_11480</name>
</gene>
<dbReference type="InterPro" id="IPR011250">
    <property type="entry name" value="OMP/PagP_B-barrel"/>
</dbReference>
<feature type="signal peptide" evidence="1">
    <location>
        <begin position="1"/>
        <end position="20"/>
    </location>
</feature>